<dbReference type="SUPFAM" id="SSF110324">
    <property type="entry name" value="Ribosomal L27 protein-like"/>
    <property type="match status" value="1"/>
</dbReference>
<dbReference type="Gene3D" id="2.40.50.100">
    <property type="match status" value="1"/>
</dbReference>
<sequence length="215" mass="23872">MLSPMRETMPRAGSLGAGMWVRWASKKAKGSSKNGRKTAGKRLGFKKSDGEVVYPGQILVRQLGSNVLPSLGTARARNHSLFALEKGHLRIVKYNGPVRKFKGRGRVFCQVEPTLKDRIEQGIADTPAQRWPFTAGSKALEKGMRVRIKAKPLDQVDRFTLMAQAGSLEEALSYRSGRKRRRPMNQFMAPELIRQLEAKIPPMPVQAVNPPAPVS</sequence>
<keyword evidence="5" id="KW-1185">Reference proteome</keyword>
<accession>A0A5J4YJD5</accession>
<reference evidence="5" key="1">
    <citation type="journal article" date="2019" name="Nat. Commun.">
        <title>Expansion of phycobilisome linker gene families in mesophilic red algae.</title>
        <authorList>
            <person name="Lee J."/>
            <person name="Kim D."/>
            <person name="Bhattacharya D."/>
            <person name="Yoon H.S."/>
        </authorList>
    </citation>
    <scope>NUCLEOTIDE SEQUENCE [LARGE SCALE GENOMIC DNA]</scope>
    <source>
        <strain evidence="5">CCMP 1328</strain>
    </source>
</reference>
<dbReference type="GO" id="GO:0006412">
    <property type="term" value="P:translation"/>
    <property type="evidence" value="ECO:0007669"/>
    <property type="project" value="InterPro"/>
</dbReference>
<protein>
    <submittedName>
        <fullName evidence="4">50S ribosomal protein L27</fullName>
    </submittedName>
</protein>
<dbReference type="Pfam" id="PF01016">
    <property type="entry name" value="Ribosomal_L27"/>
    <property type="match status" value="1"/>
</dbReference>
<dbReference type="Proteomes" id="UP000324585">
    <property type="component" value="Unassembled WGS sequence"/>
</dbReference>
<gene>
    <name evidence="4" type="ORF">FVE85_9852</name>
</gene>
<dbReference type="EMBL" id="VRMN01000017">
    <property type="protein sequence ID" value="KAA8490960.1"/>
    <property type="molecule type" value="Genomic_DNA"/>
</dbReference>
<comment type="similarity">
    <text evidence="1">Belongs to the bacterial ribosomal protein bL27 family.</text>
</comment>
<dbReference type="GO" id="GO:0003735">
    <property type="term" value="F:structural constituent of ribosome"/>
    <property type="evidence" value="ECO:0007669"/>
    <property type="project" value="InterPro"/>
</dbReference>
<comment type="caution">
    <text evidence="4">The sequence shown here is derived from an EMBL/GenBank/DDBJ whole genome shotgun (WGS) entry which is preliminary data.</text>
</comment>
<dbReference type="PANTHER" id="PTHR15893:SF0">
    <property type="entry name" value="LARGE RIBOSOMAL SUBUNIT PROTEIN BL27M"/>
    <property type="match status" value="1"/>
</dbReference>
<organism evidence="4 5">
    <name type="scientific">Porphyridium purpureum</name>
    <name type="common">Red alga</name>
    <name type="synonym">Porphyridium cruentum</name>
    <dbReference type="NCBI Taxonomy" id="35688"/>
    <lineage>
        <taxon>Eukaryota</taxon>
        <taxon>Rhodophyta</taxon>
        <taxon>Bangiophyceae</taxon>
        <taxon>Porphyridiales</taxon>
        <taxon>Porphyridiaceae</taxon>
        <taxon>Porphyridium</taxon>
    </lineage>
</organism>
<keyword evidence="2 4" id="KW-0689">Ribosomal protein</keyword>
<evidence type="ECO:0000313" key="5">
    <source>
        <dbReference type="Proteomes" id="UP000324585"/>
    </source>
</evidence>
<dbReference type="PANTHER" id="PTHR15893">
    <property type="entry name" value="RIBOSOMAL PROTEIN L27"/>
    <property type="match status" value="1"/>
</dbReference>
<dbReference type="PRINTS" id="PR00063">
    <property type="entry name" value="RIBOSOMALL27"/>
</dbReference>
<evidence type="ECO:0000256" key="3">
    <source>
        <dbReference type="ARBA" id="ARBA00023274"/>
    </source>
</evidence>
<dbReference type="InterPro" id="IPR001684">
    <property type="entry name" value="Ribosomal_bL27"/>
</dbReference>
<dbReference type="OrthoDB" id="1867012at2759"/>
<dbReference type="GO" id="GO:0005762">
    <property type="term" value="C:mitochondrial large ribosomal subunit"/>
    <property type="evidence" value="ECO:0007669"/>
    <property type="project" value="TreeGrafter"/>
</dbReference>
<evidence type="ECO:0000256" key="2">
    <source>
        <dbReference type="ARBA" id="ARBA00022980"/>
    </source>
</evidence>
<evidence type="ECO:0000256" key="1">
    <source>
        <dbReference type="ARBA" id="ARBA00010797"/>
    </source>
</evidence>
<proteinExistence type="inferred from homology"/>
<dbReference type="AlphaFoldDB" id="A0A5J4YJD5"/>
<name>A0A5J4YJD5_PORPP</name>
<evidence type="ECO:0000313" key="4">
    <source>
        <dbReference type="EMBL" id="KAA8490960.1"/>
    </source>
</evidence>
<keyword evidence="3" id="KW-0687">Ribonucleoprotein</keyword>